<dbReference type="Proteomes" id="UP001057522">
    <property type="component" value="Unassembled WGS sequence"/>
</dbReference>
<feature type="transmembrane region" description="Helical" evidence="1">
    <location>
        <begin position="63"/>
        <end position="85"/>
    </location>
</feature>
<organism evidence="2 3">
    <name type="scientific">Helicobacter colisuis</name>
    <dbReference type="NCBI Taxonomy" id="2949739"/>
    <lineage>
        <taxon>Bacteria</taxon>
        <taxon>Pseudomonadati</taxon>
        <taxon>Campylobacterota</taxon>
        <taxon>Epsilonproteobacteria</taxon>
        <taxon>Campylobacterales</taxon>
        <taxon>Helicobacteraceae</taxon>
        <taxon>Helicobacter</taxon>
    </lineage>
</organism>
<proteinExistence type="predicted"/>
<keyword evidence="1" id="KW-0812">Transmembrane</keyword>
<dbReference type="InterPro" id="IPR007313">
    <property type="entry name" value="FxsA"/>
</dbReference>
<name>A0ABT0TSP7_9HELI</name>
<dbReference type="NCBIfam" id="NF008528">
    <property type="entry name" value="PRK11463.1-2"/>
    <property type="match status" value="1"/>
</dbReference>
<protein>
    <submittedName>
        <fullName evidence="2">FxsA family protein</fullName>
    </submittedName>
</protein>
<evidence type="ECO:0000256" key="1">
    <source>
        <dbReference type="SAM" id="Phobius"/>
    </source>
</evidence>
<dbReference type="Pfam" id="PF04186">
    <property type="entry name" value="FxsA"/>
    <property type="match status" value="1"/>
</dbReference>
<keyword evidence="1" id="KW-1133">Transmembrane helix</keyword>
<keyword evidence="3" id="KW-1185">Reference proteome</keyword>
<dbReference type="EMBL" id="JAMOKX010000001">
    <property type="protein sequence ID" value="MCL9818936.1"/>
    <property type="molecule type" value="Genomic_DNA"/>
</dbReference>
<evidence type="ECO:0000313" key="3">
    <source>
        <dbReference type="Proteomes" id="UP001057522"/>
    </source>
</evidence>
<dbReference type="RefSeq" id="WP_112057319.1">
    <property type="nucleotide sequence ID" value="NZ_JAMOKV010000001.1"/>
</dbReference>
<feature type="transmembrane region" description="Helical" evidence="1">
    <location>
        <begin position="27"/>
        <end position="51"/>
    </location>
</feature>
<accession>A0ABT0TSP7</accession>
<reference evidence="2" key="1">
    <citation type="submission" date="2022-06" db="EMBL/GenBank/DDBJ databases">
        <title>Helicobacter colisuis sp. nov.</title>
        <authorList>
            <person name="Papic B."/>
            <person name="Gruntar I."/>
        </authorList>
    </citation>
    <scope>NUCLEOTIDE SEQUENCE</scope>
    <source>
        <strain evidence="2">11154-15</strain>
    </source>
</reference>
<evidence type="ECO:0000313" key="2">
    <source>
        <dbReference type="EMBL" id="MCL9818936.1"/>
    </source>
</evidence>
<keyword evidence="1" id="KW-0472">Membrane</keyword>
<gene>
    <name evidence="2" type="ORF">NCR95_01925</name>
</gene>
<sequence>MRLILLVMYLIIEVFVSYEVIDIIGVLGFVLEILVSAFLGFGILLNFRLFFGEALGKLRSREMTYEAFVGSNIFRILGAILLILPGAFTDILGLLMQFSVFGLMLVKPFVKVDSAKQHSDIIDVEVIEKEIKD</sequence>
<comment type="caution">
    <text evidence="2">The sequence shown here is derived from an EMBL/GenBank/DDBJ whole genome shotgun (WGS) entry which is preliminary data.</text>
</comment>